<accession>A0A7X9RX42</accession>
<evidence type="ECO:0000256" key="3">
    <source>
        <dbReference type="SAM" id="SignalP"/>
    </source>
</evidence>
<evidence type="ECO:0000256" key="1">
    <source>
        <dbReference type="ARBA" id="ARBA00004370"/>
    </source>
</evidence>
<comment type="caution">
    <text evidence="5">The sequence shown here is derived from an EMBL/GenBank/DDBJ whole genome shotgun (WGS) entry which is preliminary data.</text>
</comment>
<evidence type="ECO:0000313" key="6">
    <source>
        <dbReference type="Proteomes" id="UP000576082"/>
    </source>
</evidence>
<organism evidence="5 6">
    <name type="scientific">Flammeovirga aprica JL-4</name>
    <dbReference type="NCBI Taxonomy" id="694437"/>
    <lineage>
        <taxon>Bacteria</taxon>
        <taxon>Pseudomonadati</taxon>
        <taxon>Bacteroidota</taxon>
        <taxon>Cytophagia</taxon>
        <taxon>Cytophagales</taxon>
        <taxon>Flammeovirgaceae</taxon>
        <taxon>Flammeovirga</taxon>
    </lineage>
</organism>
<feature type="chain" id="PRO_5030615185" evidence="3">
    <location>
        <begin position="23"/>
        <end position="426"/>
    </location>
</feature>
<dbReference type="Pfam" id="PF01103">
    <property type="entry name" value="Omp85"/>
    <property type="match status" value="1"/>
</dbReference>
<keyword evidence="2" id="KW-0472">Membrane</keyword>
<reference evidence="5 6" key="1">
    <citation type="submission" date="2020-04" db="EMBL/GenBank/DDBJ databases">
        <title>Flammeovirga sp. SR4, a novel species isolated from seawater.</title>
        <authorList>
            <person name="Wang X."/>
        </authorList>
    </citation>
    <scope>NUCLEOTIDE SEQUENCE [LARGE SCALE GENOMIC DNA]</scope>
    <source>
        <strain evidence="5 6">ATCC 23126</strain>
    </source>
</reference>
<evidence type="ECO:0000313" key="5">
    <source>
        <dbReference type="EMBL" id="NME70382.1"/>
    </source>
</evidence>
<dbReference type="Gene3D" id="2.40.160.50">
    <property type="entry name" value="membrane protein fhac: a member of the omp85/tpsb transporter family"/>
    <property type="match status" value="1"/>
</dbReference>
<gene>
    <name evidence="5" type="ORF">HHU12_20565</name>
</gene>
<dbReference type="AlphaFoldDB" id="A0A7X9RX42"/>
<feature type="signal peptide" evidence="3">
    <location>
        <begin position="1"/>
        <end position="22"/>
    </location>
</feature>
<dbReference type="Proteomes" id="UP000576082">
    <property type="component" value="Unassembled WGS sequence"/>
</dbReference>
<name>A0A7X9RX42_9BACT</name>
<dbReference type="InterPro" id="IPR000184">
    <property type="entry name" value="Bac_surfAg_D15"/>
</dbReference>
<keyword evidence="3" id="KW-0732">Signal</keyword>
<sequence>MRTKILSLLFILNLFIFDKAQAFTFMDSTEINTLEEGKKEKKKKTKNEEPQKGKLYAAPLPVVASNPTFGVLYGFAGSFNMFMGDPSTTRMSTSLGTLTYSTKNQLMFTYKSNIYLPEDKMILLGDWRMFDTSQPTFGLGTGPADQKSLAGSLGEGFAPGYDAQLLEFKYFRFHETALFKVKKNFYAGVGYHMDYHYDIKDTYYEEHGYSSHKAYSDYYGINDEEYVLSGVSLNLMYDSRDNAANPYEGRYALLTYRINPEWMGSTVASSSLWLEYRDYFALGKKKSGLQPNHMLAFWGYGNFVTSGVTPYMNLPALGWDQFGRSGRAYTQGRFRGENIVYTELEYRAHLYGTKKNPNLLGAVAFANATTASSDHANIDLFQNYNFGYGVGLRCMLNKKSRTNITLDYAWGDYGAKGLFLSLNETF</sequence>
<comment type="subcellular location">
    <subcellularLocation>
        <location evidence="1">Membrane</location>
    </subcellularLocation>
</comment>
<evidence type="ECO:0000256" key="2">
    <source>
        <dbReference type="ARBA" id="ARBA00023136"/>
    </source>
</evidence>
<keyword evidence="6" id="KW-1185">Reference proteome</keyword>
<dbReference type="EMBL" id="JABANE010000063">
    <property type="protein sequence ID" value="NME70382.1"/>
    <property type="molecule type" value="Genomic_DNA"/>
</dbReference>
<dbReference type="GO" id="GO:0019867">
    <property type="term" value="C:outer membrane"/>
    <property type="evidence" value="ECO:0007669"/>
    <property type="project" value="InterPro"/>
</dbReference>
<evidence type="ECO:0000259" key="4">
    <source>
        <dbReference type="Pfam" id="PF01103"/>
    </source>
</evidence>
<feature type="domain" description="Bacterial surface antigen (D15)" evidence="4">
    <location>
        <begin position="209"/>
        <end position="410"/>
    </location>
</feature>
<protein>
    <submittedName>
        <fullName evidence="5">BamA/TamA family outer membrane protein</fullName>
    </submittedName>
</protein>
<dbReference type="RefSeq" id="WP_169658622.1">
    <property type="nucleotide sequence ID" value="NZ_JABANE010000063.1"/>
</dbReference>
<proteinExistence type="predicted"/>